<keyword evidence="4" id="KW-1185">Reference proteome</keyword>
<dbReference type="EMBL" id="LNYT01000017">
    <property type="protein sequence ID" value="KTD47869.1"/>
    <property type="molecule type" value="Genomic_DNA"/>
</dbReference>
<dbReference type="AlphaFoldDB" id="A0A0W0XSU8"/>
<dbReference type="InterPro" id="IPR016181">
    <property type="entry name" value="Acyl_CoA_acyltransferase"/>
</dbReference>
<protein>
    <submittedName>
        <fullName evidence="3">Aminoglycoside 6'-N-acetyltransferase</fullName>
    </submittedName>
</protein>
<accession>A0A0W0XSU8</accession>
<dbReference type="STRING" id="458.Lrub_1506"/>
<evidence type="ECO:0000313" key="3">
    <source>
        <dbReference type="EMBL" id="KTD47869.1"/>
    </source>
</evidence>
<dbReference type="PROSITE" id="PS51186">
    <property type="entry name" value="GNAT"/>
    <property type="match status" value="1"/>
</dbReference>
<dbReference type="PANTHER" id="PTHR31438">
    <property type="entry name" value="LYSINE N-ACYLTRANSFERASE C17G9.06C-RELATED"/>
    <property type="match status" value="1"/>
</dbReference>
<evidence type="ECO:0000259" key="2">
    <source>
        <dbReference type="PROSITE" id="PS51186"/>
    </source>
</evidence>
<keyword evidence="1" id="KW-0046">Antibiotic resistance</keyword>
<reference evidence="3 4" key="1">
    <citation type="submission" date="2015-11" db="EMBL/GenBank/DDBJ databases">
        <title>Genomic analysis of 38 Legionella species identifies large and diverse effector repertoires.</title>
        <authorList>
            <person name="Burstein D."/>
            <person name="Amaro F."/>
            <person name="Zusman T."/>
            <person name="Lifshitz Z."/>
            <person name="Cohen O."/>
            <person name="Gilbert J.A."/>
            <person name="Pupko T."/>
            <person name="Shuman H.A."/>
            <person name="Segal G."/>
        </authorList>
    </citation>
    <scope>NUCLEOTIDE SEQUENCE [LARGE SCALE GENOMIC DNA]</scope>
    <source>
        <strain evidence="3 4">WA-270A-C2</strain>
    </source>
</reference>
<dbReference type="Pfam" id="PF13523">
    <property type="entry name" value="Acetyltransf_8"/>
    <property type="match status" value="1"/>
</dbReference>
<dbReference type="Proteomes" id="UP000054608">
    <property type="component" value="Unassembled WGS sequence"/>
</dbReference>
<dbReference type="RefSeq" id="WP_058531612.1">
    <property type="nucleotide sequence ID" value="NZ_CAAAIN010000021.1"/>
</dbReference>
<dbReference type="OrthoDB" id="336415at2"/>
<dbReference type="Gene3D" id="3.40.630.30">
    <property type="match status" value="1"/>
</dbReference>
<dbReference type="InterPro" id="IPR000182">
    <property type="entry name" value="GNAT_dom"/>
</dbReference>
<sequence>MRTKNSKLILPSKFTFKPLSHCDLNLLCQWFSKPHVLEWWQDNLSSEEIKDIYGKRIGDSVVCPYIIYLNDKPIGFIQYYWASKVGDGWWLNEDDYTVGTDQFIGEEQYLNQGYGTLMMKAFVKFLFKNPKINKIITEADPNNIRAKRCYEKAGFQDFGLIKTPDGNSILMVIKRKNNDFIID</sequence>
<proteinExistence type="predicted"/>
<comment type="caution">
    <text evidence="3">The sequence shown here is derived from an EMBL/GenBank/DDBJ whole genome shotgun (WGS) entry which is preliminary data.</text>
</comment>
<dbReference type="PANTHER" id="PTHR31438:SF1">
    <property type="entry name" value="LYSINE N-ACYLTRANSFERASE C17G9.06C-RELATED"/>
    <property type="match status" value="1"/>
</dbReference>
<dbReference type="CDD" id="cd04301">
    <property type="entry name" value="NAT_SF"/>
    <property type="match status" value="1"/>
</dbReference>
<feature type="domain" description="N-acetyltransferase" evidence="2">
    <location>
        <begin position="14"/>
        <end position="176"/>
    </location>
</feature>
<evidence type="ECO:0000256" key="1">
    <source>
        <dbReference type="ARBA" id="ARBA00023251"/>
    </source>
</evidence>
<dbReference type="GO" id="GO:0016410">
    <property type="term" value="F:N-acyltransferase activity"/>
    <property type="evidence" value="ECO:0007669"/>
    <property type="project" value="TreeGrafter"/>
</dbReference>
<evidence type="ECO:0000313" key="4">
    <source>
        <dbReference type="Proteomes" id="UP000054608"/>
    </source>
</evidence>
<gene>
    <name evidence="3" type="ORF">Lrub_1506</name>
</gene>
<organism evidence="3 4">
    <name type="scientific">Legionella rubrilucens</name>
    <dbReference type="NCBI Taxonomy" id="458"/>
    <lineage>
        <taxon>Bacteria</taxon>
        <taxon>Pseudomonadati</taxon>
        <taxon>Pseudomonadota</taxon>
        <taxon>Gammaproteobacteria</taxon>
        <taxon>Legionellales</taxon>
        <taxon>Legionellaceae</taxon>
        <taxon>Legionella</taxon>
    </lineage>
</organism>
<dbReference type="SUPFAM" id="SSF55729">
    <property type="entry name" value="Acyl-CoA N-acyltransferases (Nat)"/>
    <property type="match status" value="1"/>
</dbReference>
<dbReference type="GO" id="GO:0046677">
    <property type="term" value="P:response to antibiotic"/>
    <property type="evidence" value="ECO:0007669"/>
    <property type="project" value="UniProtKB-KW"/>
</dbReference>
<keyword evidence="3" id="KW-0808">Transferase</keyword>
<name>A0A0W0XSU8_9GAMM</name>
<dbReference type="PATRIC" id="fig|458.5.peg.1568"/>